<name>A0A1H7IPI0_RUMAL</name>
<organism evidence="2 3">
    <name type="scientific">Ruminococcus albus</name>
    <dbReference type="NCBI Taxonomy" id="1264"/>
    <lineage>
        <taxon>Bacteria</taxon>
        <taxon>Bacillati</taxon>
        <taxon>Bacillota</taxon>
        <taxon>Clostridia</taxon>
        <taxon>Eubacteriales</taxon>
        <taxon>Oscillospiraceae</taxon>
        <taxon>Ruminococcus</taxon>
    </lineage>
</organism>
<dbReference type="EMBL" id="FOAT01000004">
    <property type="protein sequence ID" value="SEK64356.1"/>
    <property type="molecule type" value="Genomic_DNA"/>
</dbReference>
<proteinExistence type="predicted"/>
<reference evidence="2 3" key="1">
    <citation type="submission" date="2016-10" db="EMBL/GenBank/DDBJ databases">
        <authorList>
            <person name="de Groot N.N."/>
        </authorList>
    </citation>
    <scope>NUCLEOTIDE SEQUENCE [LARGE SCALE GENOMIC DNA]</scope>
    <source>
        <strain evidence="2 3">KH2T6</strain>
    </source>
</reference>
<keyword evidence="1" id="KW-0472">Membrane</keyword>
<gene>
    <name evidence="2" type="ORF">SAMN05216469_10435</name>
</gene>
<sequence>MTLLKKINKAIKKLSTKQKVQLIAALTVTVAFFATATTFAWFSYQRRIAKLMKIDSPNVLYLNSAHREDAINFEVKGINAEEKIVDDYGNAVLYDDSGNVDMVNGKEKNITHKDYVFNVTGEAVDTFTIQLAYTTNNPFSYELYAANEYTAAEVTSQSLKVAENEAVLVEYQFSQSELNPELPAITGSQYHLNVTPPNSLYYRIDTACLDTQATSGKYTGRYLNKTTDTSGNEIADGTYKATTYPGYNNVQGNADPVYWQANGVEAFPGDENPDKSPFSRHFILRVKWDEGELDNAAKETDIIYITVKAED</sequence>
<keyword evidence="1" id="KW-0812">Transmembrane</keyword>
<dbReference type="AlphaFoldDB" id="A0A1H7IPI0"/>
<evidence type="ECO:0000256" key="1">
    <source>
        <dbReference type="SAM" id="Phobius"/>
    </source>
</evidence>
<accession>A0A1H7IPI0</accession>
<dbReference type="RefSeq" id="WP_074831209.1">
    <property type="nucleotide sequence ID" value="NZ_FOAT01000004.1"/>
</dbReference>
<evidence type="ECO:0000313" key="2">
    <source>
        <dbReference type="EMBL" id="SEK64356.1"/>
    </source>
</evidence>
<feature type="transmembrane region" description="Helical" evidence="1">
    <location>
        <begin position="20"/>
        <end position="44"/>
    </location>
</feature>
<evidence type="ECO:0000313" key="3">
    <source>
        <dbReference type="Proteomes" id="UP000186015"/>
    </source>
</evidence>
<protein>
    <submittedName>
        <fullName evidence="2">Uncharacterized protein</fullName>
    </submittedName>
</protein>
<keyword evidence="1" id="KW-1133">Transmembrane helix</keyword>
<dbReference type="Proteomes" id="UP000186015">
    <property type="component" value="Unassembled WGS sequence"/>
</dbReference>
<dbReference type="OrthoDB" id="1821458at2"/>